<organism evidence="9 10">
    <name type="scientific">Neobacillus piezotolerans</name>
    <dbReference type="NCBI Taxonomy" id="2259171"/>
    <lineage>
        <taxon>Bacteria</taxon>
        <taxon>Bacillati</taxon>
        <taxon>Bacillota</taxon>
        <taxon>Bacilli</taxon>
        <taxon>Bacillales</taxon>
        <taxon>Bacillaceae</taxon>
        <taxon>Neobacillus</taxon>
    </lineage>
</organism>
<proteinExistence type="inferred from homology"/>
<gene>
    <name evidence="9" type="ORF">DRW41_22565</name>
</gene>
<keyword evidence="4 7" id="KW-0812">Transmembrane</keyword>
<dbReference type="AlphaFoldDB" id="A0A3D8GK00"/>
<reference evidence="9 10" key="1">
    <citation type="submission" date="2018-07" db="EMBL/GenBank/DDBJ databases">
        <title>Bacillus sp. YLB-04 draft genome sequence.</title>
        <authorList>
            <person name="Yu L."/>
            <person name="Tang X."/>
        </authorList>
    </citation>
    <scope>NUCLEOTIDE SEQUENCE [LARGE SCALE GENOMIC DNA]</scope>
    <source>
        <strain evidence="9 10">YLB-04</strain>
    </source>
</reference>
<comment type="catalytic activity">
    <reaction evidence="7">
        <text>a quinone + NADH + 5 H(+)(in) = a quinol + NAD(+) + 4 H(+)(out)</text>
        <dbReference type="Rhea" id="RHEA:57888"/>
        <dbReference type="ChEBI" id="CHEBI:15378"/>
        <dbReference type="ChEBI" id="CHEBI:24646"/>
        <dbReference type="ChEBI" id="CHEBI:57540"/>
        <dbReference type="ChEBI" id="CHEBI:57945"/>
        <dbReference type="ChEBI" id="CHEBI:132124"/>
    </reaction>
</comment>
<dbReference type="GO" id="GO:0048038">
    <property type="term" value="F:quinone binding"/>
    <property type="evidence" value="ECO:0007669"/>
    <property type="project" value="UniProtKB-KW"/>
</dbReference>
<keyword evidence="7" id="KW-0520">NAD</keyword>
<keyword evidence="5 8" id="KW-1133">Transmembrane helix</keyword>
<keyword evidence="6 8" id="KW-0472">Membrane</keyword>
<evidence type="ECO:0000256" key="2">
    <source>
        <dbReference type="ARBA" id="ARBA00008472"/>
    </source>
</evidence>
<comment type="caution">
    <text evidence="9">The sequence shown here is derived from an EMBL/GenBank/DDBJ whole genome shotgun (WGS) entry which is preliminary data.</text>
</comment>
<keyword evidence="3" id="KW-0813">Transport</keyword>
<feature type="transmembrane region" description="Helical" evidence="8">
    <location>
        <begin position="36"/>
        <end position="55"/>
    </location>
</feature>
<evidence type="ECO:0000256" key="5">
    <source>
        <dbReference type="ARBA" id="ARBA00022989"/>
    </source>
</evidence>
<dbReference type="OrthoDB" id="9791970at2"/>
<evidence type="ECO:0000256" key="4">
    <source>
        <dbReference type="ARBA" id="ARBA00022692"/>
    </source>
</evidence>
<comment type="function">
    <text evidence="7">NDH-1 shuttles electrons from NADH, via FMN and iron-sulfur (Fe-S) centers, to quinones in the respiratory chain.</text>
</comment>
<evidence type="ECO:0000313" key="10">
    <source>
        <dbReference type="Proteomes" id="UP000257144"/>
    </source>
</evidence>
<evidence type="ECO:0000256" key="6">
    <source>
        <dbReference type="ARBA" id="ARBA00023136"/>
    </source>
</evidence>
<dbReference type="Gene3D" id="1.20.58.1610">
    <property type="entry name" value="NADH:ubiquinone/plastoquinone oxidoreductase, chain 3"/>
    <property type="match status" value="1"/>
</dbReference>
<evidence type="ECO:0000256" key="1">
    <source>
        <dbReference type="ARBA" id="ARBA00004370"/>
    </source>
</evidence>
<evidence type="ECO:0000256" key="8">
    <source>
        <dbReference type="SAM" id="Phobius"/>
    </source>
</evidence>
<evidence type="ECO:0000256" key="7">
    <source>
        <dbReference type="RuleBase" id="RU003639"/>
    </source>
</evidence>
<accession>A0A3D8GK00</accession>
<evidence type="ECO:0000256" key="3">
    <source>
        <dbReference type="ARBA" id="ARBA00022448"/>
    </source>
</evidence>
<comment type="subcellular location">
    <subcellularLocation>
        <location evidence="7">Cell membrane</location>
        <topology evidence="7">Multi-pass membrane protein</topology>
    </subcellularLocation>
    <subcellularLocation>
        <location evidence="1">Membrane</location>
    </subcellularLocation>
</comment>
<comment type="similarity">
    <text evidence="2 7">Belongs to the complex I subunit 3 family.</text>
</comment>
<dbReference type="Proteomes" id="UP000257144">
    <property type="component" value="Unassembled WGS sequence"/>
</dbReference>
<dbReference type="EMBL" id="QNQT01000033">
    <property type="protein sequence ID" value="RDU34617.1"/>
    <property type="molecule type" value="Genomic_DNA"/>
</dbReference>
<evidence type="ECO:0000313" key="9">
    <source>
        <dbReference type="EMBL" id="RDU34617.1"/>
    </source>
</evidence>
<keyword evidence="7" id="KW-0874">Quinone</keyword>
<keyword evidence="10" id="KW-1185">Reference proteome</keyword>
<sequence>MRISFSYRFFLIAVLFLIFDVEISLLLPIPFLFSRVVGYCVFRMFVGLLLVGLVYEVSLGRIEWL</sequence>
<dbReference type="EC" id="7.1.1.-" evidence="7"/>
<dbReference type="GO" id="GO:0008137">
    <property type="term" value="F:NADH dehydrogenase (ubiquinone) activity"/>
    <property type="evidence" value="ECO:0007669"/>
    <property type="project" value="InterPro"/>
</dbReference>
<dbReference type="GO" id="GO:0005886">
    <property type="term" value="C:plasma membrane"/>
    <property type="evidence" value="ECO:0007669"/>
    <property type="project" value="UniProtKB-SubCell"/>
</dbReference>
<name>A0A3D8GK00_9BACI</name>
<feature type="transmembrane region" description="Helical" evidence="8">
    <location>
        <begin position="7"/>
        <end position="30"/>
    </location>
</feature>
<protein>
    <recommendedName>
        <fullName evidence="7">NADH-quinone oxidoreductase subunit</fullName>
        <ecNumber evidence="7">7.1.1.-</ecNumber>
    </recommendedName>
</protein>
<dbReference type="Pfam" id="PF00507">
    <property type="entry name" value="Oxidored_q4"/>
    <property type="match status" value="1"/>
</dbReference>
<dbReference type="InterPro" id="IPR000440">
    <property type="entry name" value="NADH_UbQ/plastoQ_OxRdtase_su3"/>
</dbReference>
<dbReference type="InterPro" id="IPR038430">
    <property type="entry name" value="NDAH_ubi_oxred_su3_sf"/>
</dbReference>